<dbReference type="EMBL" id="WSSB01000001">
    <property type="protein sequence ID" value="MXR35433.1"/>
    <property type="molecule type" value="Genomic_DNA"/>
</dbReference>
<dbReference type="SUPFAM" id="SSF56112">
    <property type="entry name" value="Protein kinase-like (PK-like)"/>
    <property type="match status" value="1"/>
</dbReference>
<dbReference type="Gene3D" id="1.10.510.10">
    <property type="entry name" value="Transferase(Phosphotransferase) domain 1"/>
    <property type="match status" value="1"/>
</dbReference>
<evidence type="ECO:0000256" key="2">
    <source>
        <dbReference type="ARBA" id="ARBA00022679"/>
    </source>
</evidence>
<gene>
    <name evidence="7" type="ORF">GQF02_00265</name>
</gene>
<dbReference type="InterPro" id="IPR011009">
    <property type="entry name" value="Kinase-like_dom_sf"/>
</dbReference>
<keyword evidence="3" id="KW-0547">Nucleotide-binding</keyword>
<feature type="domain" description="Protein kinase" evidence="6">
    <location>
        <begin position="18"/>
        <end position="290"/>
    </location>
</feature>
<comment type="caution">
    <text evidence="7">The sequence shown here is derived from an EMBL/GenBank/DDBJ whole genome shotgun (WGS) entry which is preliminary data.</text>
</comment>
<keyword evidence="2" id="KW-0808">Transferase</keyword>
<dbReference type="GO" id="GO:0005524">
    <property type="term" value="F:ATP binding"/>
    <property type="evidence" value="ECO:0007669"/>
    <property type="project" value="UniProtKB-KW"/>
</dbReference>
<evidence type="ECO:0000259" key="6">
    <source>
        <dbReference type="PROSITE" id="PS50011"/>
    </source>
</evidence>
<dbReference type="PANTHER" id="PTHR43671:SF13">
    <property type="entry name" value="SERINE_THREONINE-PROTEIN KINASE NEK2"/>
    <property type="match status" value="1"/>
</dbReference>
<dbReference type="CDD" id="cd14014">
    <property type="entry name" value="STKc_PknB_like"/>
    <property type="match status" value="1"/>
</dbReference>
<dbReference type="InterPro" id="IPR008271">
    <property type="entry name" value="Ser/Thr_kinase_AS"/>
</dbReference>
<dbReference type="InterPro" id="IPR050660">
    <property type="entry name" value="NEK_Ser/Thr_kinase"/>
</dbReference>
<evidence type="ECO:0000256" key="5">
    <source>
        <dbReference type="ARBA" id="ARBA00022840"/>
    </source>
</evidence>
<proteinExistence type="predicted"/>
<dbReference type="RefSeq" id="WP_124734689.1">
    <property type="nucleotide sequence ID" value="NZ_WSSB01000001.1"/>
</dbReference>
<protein>
    <recommendedName>
        <fullName evidence="1">non-specific serine/threonine protein kinase</fullName>
        <ecNumber evidence="1">2.7.11.1</ecNumber>
    </recommendedName>
</protein>
<dbReference type="PANTHER" id="PTHR43671">
    <property type="entry name" value="SERINE/THREONINE-PROTEIN KINASE NEK"/>
    <property type="match status" value="1"/>
</dbReference>
<dbReference type="GO" id="GO:0004674">
    <property type="term" value="F:protein serine/threonine kinase activity"/>
    <property type="evidence" value="ECO:0007669"/>
    <property type="project" value="UniProtKB-EC"/>
</dbReference>
<keyword evidence="4 7" id="KW-0418">Kinase</keyword>
<keyword evidence="5" id="KW-0067">ATP-binding</keyword>
<dbReference type="Proteomes" id="UP000467214">
    <property type="component" value="Unassembled WGS sequence"/>
</dbReference>
<name>A0A845BS68_9NEIS</name>
<accession>A0A845BS68</accession>
<dbReference type="EC" id="2.7.11.1" evidence="1"/>
<sequence length="313" mass="34864">MTQTKQGGLPPGFQLDEYTIVRELSTGGFSRVYLALDRHDNKFAIKEYLPQALASHSAEYRVVVDNELDRDTFRIGLKCFFEEARVLVGINHPNVVRVSNIFPANQTVYMVMSYKSGRSLAREIELLGGSLPEPRLRQLFAELISGVREVHRHHLLHLDIKPANIYLRRSGSPILLDFGSARQNALQQDKRFVSMYTPGFAAPEQHQAKGKLGPWSDIYSLGACLYACLGIGAPMAATVRTSDALPALAKARTRYSAELCTLVAQCMALNVDDRPGSLMQLQKSLNSPYTEPPPPARGLWQKMSAWLHPEVDA</sequence>
<evidence type="ECO:0000256" key="3">
    <source>
        <dbReference type="ARBA" id="ARBA00022741"/>
    </source>
</evidence>
<dbReference type="PROSITE" id="PS50011">
    <property type="entry name" value="PROTEIN_KINASE_DOM"/>
    <property type="match status" value="1"/>
</dbReference>
<dbReference type="PROSITE" id="PS00108">
    <property type="entry name" value="PROTEIN_KINASE_ST"/>
    <property type="match status" value="1"/>
</dbReference>
<keyword evidence="8" id="KW-1185">Reference proteome</keyword>
<evidence type="ECO:0000256" key="4">
    <source>
        <dbReference type="ARBA" id="ARBA00022777"/>
    </source>
</evidence>
<evidence type="ECO:0000313" key="7">
    <source>
        <dbReference type="EMBL" id="MXR35433.1"/>
    </source>
</evidence>
<evidence type="ECO:0000313" key="8">
    <source>
        <dbReference type="Proteomes" id="UP000467214"/>
    </source>
</evidence>
<dbReference type="Pfam" id="PF00069">
    <property type="entry name" value="Pkinase"/>
    <property type="match status" value="1"/>
</dbReference>
<evidence type="ECO:0000256" key="1">
    <source>
        <dbReference type="ARBA" id="ARBA00012513"/>
    </source>
</evidence>
<dbReference type="InterPro" id="IPR000719">
    <property type="entry name" value="Prot_kinase_dom"/>
</dbReference>
<organism evidence="7 8">
    <name type="scientific">Craterilacuibacter sinensis</name>
    <dbReference type="NCBI Taxonomy" id="2686017"/>
    <lineage>
        <taxon>Bacteria</taxon>
        <taxon>Pseudomonadati</taxon>
        <taxon>Pseudomonadota</taxon>
        <taxon>Betaproteobacteria</taxon>
        <taxon>Neisseriales</taxon>
        <taxon>Neisseriaceae</taxon>
        <taxon>Craterilacuibacter</taxon>
    </lineage>
</organism>
<dbReference type="AlphaFoldDB" id="A0A845BS68"/>
<reference evidence="7 8" key="1">
    <citation type="submission" date="2019-12" db="EMBL/GenBank/DDBJ databases">
        <title>Neisseriaceae gen. nov. sp. Genome sequencing and assembly.</title>
        <authorList>
            <person name="Liu Z."/>
            <person name="Li A."/>
        </authorList>
    </citation>
    <scope>NUCLEOTIDE SEQUENCE [LARGE SCALE GENOMIC DNA]</scope>
    <source>
        <strain evidence="7 8">B2N2-7</strain>
    </source>
</reference>
<dbReference type="SMART" id="SM00220">
    <property type="entry name" value="S_TKc"/>
    <property type="match status" value="1"/>
</dbReference>